<dbReference type="EMBL" id="JAGTXB010000004">
    <property type="protein sequence ID" value="MBS0027767.1"/>
    <property type="molecule type" value="Genomic_DNA"/>
</dbReference>
<keyword evidence="2" id="KW-1185">Reference proteome</keyword>
<protein>
    <submittedName>
        <fullName evidence="1">Uncharacterized protein</fullName>
    </submittedName>
</protein>
<accession>A0ABS5IZM2</accession>
<evidence type="ECO:0000313" key="1">
    <source>
        <dbReference type="EMBL" id="MBS0027767.1"/>
    </source>
</evidence>
<organism evidence="1 2">
    <name type="scientific">Chitinophaga hostae</name>
    <dbReference type="NCBI Taxonomy" id="2831022"/>
    <lineage>
        <taxon>Bacteria</taxon>
        <taxon>Pseudomonadati</taxon>
        <taxon>Bacteroidota</taxon>
        <taxon>Chitinophagia</taxon>
        <taxon>Chitinophagales</taxon>
        <taxon>Chitinophagaceae</taxon>
        <taxon>Chitinophaga</taxon>
    </lineage>
</organism>
<name>A0ABS5IZM2_9BACT</name>
<dbReference type="Proteomes" id="UP000676386">
    <property type="component" value="Unassembled WGS sequence"/>
</dbReference>
<comment type="caution">
    <text evidence="1">The sequence shown here is derived from an EMBL/GenBank/DDBJ whole genome shotgun (WGS) entry which is preliminary data.</text>
</comment>
<dbReference type="PROSITE" id="PS51257">
    <property type="entry name" value="PROKAR_LIPOPROTEIN"/>
    <property type="match status" value="1"/>
</dbReference>
<evidence type="ECO:0000313" key="2">
    <source>
        <dbReference type="Proteomes" id="UP000676386"/>
    </source>
</evidence>
<reference evidence="1 2" key="1">
    <citation type="submission" date="2021-04" db="EMBL/GenBank/DDBJ databases">
        <title>Chitinophaga sp. nov., isolated from the rhizosphere soil.</title>
        <authorList>
            <person name="He S."/>
        </authorList>
    </citation>
    <scope>NUCLEOTIDE SEQUENCE [LARGE SCALE GENOMIC DNA]</scope>
    <source>
        <strain evidence="1 2">2R12</strain>
    </source>
</reference>
<gene>
    <name evidence="1" type="ORF">KE626_10650</name>
</gene>
<proteinExistence type="predicted"/>
<dbReference type="RefSeq" id="WP_211972882.1">
    <property type="nucleotide sequence ID" value="NZ_JAGTXB010000004.1"/>
</dbReference>
<sequence>MYPSRYCLCALLLLIFSCKPEKRASVSHSFYYWKSIYFLDEEEQKKLKQLKADHLYIHYFDVDWSETLQMAIPKAVLGNYRYGGEDFSGMAITPVVFITNRTFDMMNENDCAALAGKITAKIKQVNAGIHRSDSLQSVSELQIDCDWTASTKQKYFTFLRAFKKANPGITLSATIRLYPYKYFEKMGVPPVDRGILMCYNLGKIATAATQNAVFDLQELQQYLNGKKYPLPLDLVFPLFGWYAWFRDNQFKNIVYNDRYLITDSSIFNREQENRYRFYRDTVIGDNYFREGDVLRMEFPDTRELATAIDLMTRKIPDYHRFAFYYWNFPSITTYESVIQETFDHR</sequence>